<dbReference type="InterPro" id="IPR038158">
    <property type="entry name" value="H-NOX_domain_sf"/>
</dbReference>
<sequence>MKGIVFTEFLEMVEDKFGYAVVDDIISKSELPSNGSYTAVGTYSSHEMIQLVHNLHINSGIPLNVLYEVFGEYLFGSLNKAYGQMFNGITNAFDMFLAIEENIHVQVKKLYPDAELPHFEVSLIDENNLKMIYSSERKMGDLAVGLIKGCLAHYKEQATISKNQLSEDGKNVEFIITKTK</sequence>
<keyword evidence="3" id="KW-1185">Reference proteome</keyword>
<dbReference type="PANTHER" id="PTHR45655">
    <property type="entry name" value="GUANYLATE CYCLASE SOLUBLE SUBUNIT BETA-2"/>
    <property type="match status" value="1"/>
</dbReference>
<dbReference type="GO" id="GO:0020037">
    <property type="term" value="F:heme binding"/>
    <property type="evidence" value="ECO:0007669"/>
    <property type="project" value="InterPro"/>
</dbReference>
<dbReference type="Proteomes" id="UP001204144">
    <property type="component" value="Unassembled WGS sequence"/>
</dbReference>
<dbReference type="RefSeq" id="WP_255037613.1">
    <property type="nucleotide sequence ID" value="NZ_RJUF01000042.1"/>
</dbReference>
<protein>
    <recommendedName>
        <fullName evidence="1">Heme NO-binding domain-containing protein</fullName>
    </recommendedName>
</protein>
<evidence type="ECO:0000259" key="1">
    <source>
        <dbReference type="Pfam" id="PF07700"/>
    </source>
</evidence>
<dbReference type="Gene3D" id="3.90.1520.10">
    <property type="entry name" value="H-NOX domain"/>
    <property type="match status" value="1"/>
</dbReference>
<dbReference type="Pfam" id="PF07700">
    <property type="entry name" value="HNOB"/>
    <property type="match status" value="1"/>
</dbReference>
<dbReference type="AlphaFoldDB" id="A0AAE3H308"/>
<evidence type="ECO:0000313" key="3">
    <source>
        <dbReference type="Proteomes" id="UP001204144"/>
    </source>
</evidence>
<dbReference type="InterPro" id="IPR011644">
    <property type="entry name" value="Heme_NO-bd"/>
</dbReference>
<dbReference type="EMBL" id="RJUF01000042">
    <property type="protein sequence ID" value="MCP9763848.1"/>
    <property type="molecule type" value="Genomic_DNA"/>
</dbReference>
<name>A0AAE3H308_9BACT</name>
<accession>A0AAE3H308</accession>
<organism evidence="2 3">
    <name type="scientific">Lacihabitans soyangensis</name>
    <dbReference type="NCBI Taxonomy" id="869394"/>
    <lineage>
        <taxon>Bacteria</taxon>
        <taxon>Pseudomonadati</taxon>
        <taxon>Bacteroidota</taxon>
        <taxon>Cytophagia</taxon>
        <taxon>Cytophagales</taxon>
        <taxon>Leadbetterellaceae</taxon>
        <taxon>Lacihabitans</taxon>
    </lineage>
</organism>
<dbReference type="InterPro" id="IPR024096">
    <property type="entry name" value="NO_sig/Golgi_transp_ligand-bd"/>
</dbReference>
<feature type="domain" description="Heme NO-binding" evidence="1">
    <location>
        <begin position="2"/>
        <end position="161"/>
    </location>
</feature>
<dbReference type="PANTHER" id="PTHR45655:SF13">
    <property type="entry name" value="SOLUBLE GUANYLATE CYCLASE GCY-32-RELATED"/>
    <property type="match status" value="1"/>
</dbReference>
<dbReference type="SUPFAM" id="SSF111126">
    <property type="entry name" value="Ligand-binding domain in the NO signalling and Golgi transport"/>
    <property type="match status" value="1"/>
</dbReference>
<proteinExistence type="predicted"/>
<gene>
    <name evidence="2" type="ORF">EGI31_12875</name>
</gene>
<reference evidence="2 3" key="1">
    <citation type="submission" date="2018-11" db="EMBL/GenBank/DDBJ databases">
        <title>Novel bacteria species description.</title>
        <authorList>
            <person name="Han J.-H."/>
        </authorList>
    </citation>
    <scope>NUCLEOTIDE SEQUENCE [LARGE SCALE GENOMIC DNA]</scope>
    <source>
        <strain evidence="2 3">KCTC23259</strain>
    </source>
</reference>
<comment type="caution">
    <text evidence="2">The sequence shown here is derived from an EMBL/GenBank/DDBJ whole genome shotgun (WGS) entry which is preliminary data.</text>
</comment>
<evidence type="ECO:0000313" key="2">
    <source>
        <dbReference type="EMBL" id="MCP9763848.1"/>
    </source>
</evidence>